<dbReference type="PRINTS" id="PR00368">
    <property type="entry name" value="FADPNR"/>
</dbReference>
<dbReference type="InterPro" id="IPR023753">
    <property type="entry name" value="FAD/NAD-binding_dom"/>
</dbReference>
<evidence type="ECO:0000313" key="2">
    <source>
        <dbReference type="EMBL" id="OBS24555.1"/>
    </source>
</evidence>
<proteinExistence type="predicted"/>
<accession>A0A1B8AVL0</accession>
<dbReference type="AlphaFoldDB" id="A0A1B8AVL0"/>
<dbReference type="Pfam" id="PF07992">
    <property type="entry name" value="Pyr_redox_2"/>
    <property type="match status" value="1"/>
</dbReference>
<dbReference type="GO" id="GO:0016491">
    <property type="term" value="F:oxidoreductase activity"/>
    <property type="evidence" value="ECO:0007669"/>
    <property type="project" value="InterPro"/>
</dbReference>
<dbReference type="EMBL" id="LYXU01000002">
    <property type="protein sequence ID" value="OBS24555.1"/>
    <property type="molecule type" value="Genomic_DNA"/>
</dbReference>
<protein>
    <recommendedName>
        <fullName evidence="1">FAD/NAD(P)-binding domain-containing protein</fullName>
    </recommendedName>
</protein>
<dbReference type="Proteomes" id="UP000091967">
    <property type="component" value="Unassembled WGS sequence"/>
</dbReference>
<comment type="caution">
    <text evidence="2">The sequence shown here is derived from an EMBL/GenBank/DDBJ whole genome shotgun (WGS) entry which is preliminary data.</text>
</comment>
<dbReference type="InterPro" id="IPR036188">
    <property type="entry name" value="FAD/NAD-bd_sf"/>
</dbReference>
<gene>
    <name evidence="2" type="ORF">FPOA_05097</name>
</gene>
<keyword evidence="3" id="KW-1185">Reference proteome</keyword>
<dbReference type="PRINTS" id="PR00469">
    <property type="entry name" value="PNDRDTASEII"/>
</dbReference>
<dbReference type="SUPFAM" id="SSF51905">
    <property type="entry name" value="FAD/NAD(P)-binding domain"/>
    <property type="match status" value="1"/>
</dbReference>
<reference evidence="2 3" key="1">
    <citation type="submission" date="2016-06" db="EMBL/GenBank/DDBJ databases">
        <title>Living apart together: crosstalk between the core and supernumerary genomes in a fungal plant pathogen.</title>
        <authorList>
            <person name="Vanheule A."/>
            <person name="Audenaert K."/>
            <person name="Warris S."/>
            <person name="Van De Geest H."/>
            <person name="Schijlen E."/>
            <person name="Hofte M."/>
            <person name="De Saeger S."/>
            <person name="Haesaert G."/>
            <person name="Waalwijk C."/>
            <person name="Van Der Lee T."/>
        </authorList>
    </citation>
    <scope>NUCLEOTIDE SEQUENCE [LARGE SCALE GENOMIC DNA]</scope>
    <source>
        <strain evidence="2 3">2516</strain>
    </source>
</reference>
<feature type="domain" description="FAD/NAD(P)-binding" evidence="1">
    <location>
        <begin position="21"/>
        <end position="139"/>
    </location>
</feature>
<name>A0A1B8AVL0_FUSPO</name>
<evidence type="ECO:0000259" key="1">
    <source>
        <dbReference type="Pfam" id="PF07992"/>
    </source>
</evidence>
<sequence length="142" mass="15427">MPHAFSSPRVIEPHFLRNAIDVLIIGTGHASLSAALALGRACRSASIFYSDEYSRPARSDLHADGGNLTSVQTGMIAELKTSFKTVLFANTVARSIHETGVIFEVVDRAGQCWKGRKIILATGCHKSLPEIPGYKDLWGTKM</sequence>
<evidence type="ECO:0000313" key="3">
    <source>
        <dbReference type="Proteomes" id="UP000091967"/>
    </source>
</evidence>
<dbReference type="Gene3D" id="3.50.50.60">
    <property type="entry name" value="FAD/NAD(P)-binding domain"/>
    <property type="match status" value="1"/>
</dbReference>
<dbReference type="STRING" id="36050.A0A1B8AVL0"/>
<organism evidence="2 3">
    <name type="scientific">Fusarium poae</name>
    <dbReference type="NCBI Taxonomy" id="36050"/>
    <lineage>
        <taxon>Eukaryota</taxon>
        <taxon>Fungi</taxon>
        <taxon>Dikarya</taxon>
        <taxon>Ascomycota</taxon>
        <taxon>Pezizomycotina</taxon>
        <taxon>Sordariomycetes</taxon>
        <taxon>Hypocreomycetidae</taxon>
        <taxon>Hypocreales</taxon>
        <taxon>Nectriaceae</taxon>
        <taxon>Fusarium</taxon>
    </lineage>
</organism>